<dbReference type="InterPro" id="IPR051448">
    <property type="entry name" value="CdaR-like_regulators"/>
</dbReference>
<evidence type="ECO:0000259" key="3">
    <source>
        <dbReference type="Pfam" id="PF13556"/>
    </source>
</evidence>
<feature type="domain" description="Putative sugar diacid recognition" evidence="2">
    <location>
        <begin position="4"/>
        <end position="133"/>
    </location>
</feature>
<protein>
    <submittedName>
        <fullName evidence="5">CdaR family transcriptional regulator</fullName>
    </submittedName>
</protein>
<evidence type="ECO:0000259" key="2">
    <source>
        <dbReference type="Pfam" id="PF05651"/>
    </source>
</evidence>
<evidence type="ECO:0000313" key="6">
    <source>
        <dbReference type="Proteomes" id="UP001596989"/>
    </source>
</evidence>
<reference evidence="6" key="1">
    <citation type="journal article" date="2019" name="Int. J. Syst. Evol. Microbiol.">
        <title>The Global Catalogue of Microorganisms (GCM) 10K type strain sequencing project: providing services to taxonomists for standard genome sequencing and annotation.</title>
        <authorList>
            <consortium name="The Broad Institute Genomics Platform"/>
            <consortium name="The Broad Institute Genome Sequencing Center for Infectious Disease"/>
            <person name="Wu L."/>
            <person name="Ma J."/>
        </authorList>
    </citation>
    <scope>NUCLEOTIDE SEQUENCE [LARGE SCALE GENOMIC DNA]</scope>
    <source>
        <strain evidence="6">CCUG 59129</strain>
    </source>
</reference>
<evidence type="ECO:0000259" key="4">
    <source>
        <dbReference type="Pfam" id="PF17853"/>
    </source>
</evidence>
<dbReference type="Pfam" id="PF17853">
    <property type="entry name" value="GGDEF_2"/>
    <property type="match status" value="1"/>
</dbReference>
<dbReference type="PANTHER" id="PTHR33744:SF16">
    <property type="entry name" value="CARBOHYDRATE DIACID REGULATOR"/>
    <property type="match status" value="1"/>
</dbReference>
<comment type="caution">
    <text evidence="5">The sequence shown here is derived from an EMBL/GenBank/DDBJ whole genome shotgun (WGS) entry which is preliminary data.</text>
</comment>
<keyword evidence="6" id="KW-1185">Reference proteome</keyword>
<feature type="domain" description="CdaR GGDEF-like" evidence="4">
    <location>
        <begin position="146"/>
        <end position="270"/>
    </location>
</feature>
<dbReference type="Proteomes" id="UP001596989">
    <property type="component" value="Unassembled WGS sequence"/>
</dbReference>
<feature type="domain" description="PucR C-terminal helix-turn-helix" evidence="3">
    <location>
        <begin position="318"/>
        <end position="374"/>
    </location>
</feature>
<name>A0ABW3HL22_9BACL</name>
<dbReference type="EMBL" id="JBHTJZ010000004">
    <property type="protein sequence ID" value="MFD0958184.1"/>
    <property type="molecule type" value="Genomic_DNA"/>
</dbReference>
<dbReference type="InterPro" id="IPR025736">
    <property type="entry name" value="PucR_C-HTH_dom"/>
</dbReference>
<sequence>MRITKRIGDLIVMKTKELTQLNINVMDKSGVIISSSDSERIGMLHQGAAEAVRLGEEVTVTDTEQWVGAKPGMNMPIIFHSEVIGVIGITGEQSEVGPFGRAVRMMTELLLQQSYLTEQVELKERSKVYLAQELISQESRDREALDSLYMRGELLGIDLKLPRAILLLELKFIADTRVYRIHPREIEALFPAPEETLMAQLARGRWIVLADVSAYSSSEHAKQSLTRIASDIRSLMLERFQAETIITIGRTCQQVQHIGQAFEEAAKLLELVRLHDDDQPVVHVEDAGLAYVLSEISAASSQRLIRQVLGELVTHPHLLDTLQAFFDHGMNLHRTAGAISIHRNTLLYRLDRIASLTGRDPRQFHEAVNFQVAMMMRRRMESLQEFV</sequence>
<evidence type="ECO:0000313" key="5">
    <source>
        <dbReference type="EMBL" id="MFD0958184.1"/>
    </source>
</evidence>
<comment type="similarity">
    <text evidence="1">Belongs to the CdaR family.</text>
</comment>
<organism evidence="5 6">
    <name type="scientific">Paenibacillus chungangensis</name>
    <dbReference type="NCBI Taxonomy" id="696535"/>
    <lineage>
        <taxon>Bacteria</taxon>
        <taxon>Bacillati</taxon>
        <taxon>Bacillota</taxon>
        <taxon>Bacilli</taxon>
        <taxon>Bacillales</taxon>
        <taxon>Paenibacillaceae</taxon>
        <taxon>Paenibacillus</taxon>
    </lineage>
</organism>
<dbReference type="InterPro" id="IPR041522">
    <property type="entry name" value="CdaR_GGDEF"/>
</dbReference>
<dbReference type="PANTHER" id="PTHR33744">
    <property type="entry name" value="CARBOHYDRATE DIACID REGULATOR"/>
    <property type="match status" value="1"/>
</dbReference>
<dbReference type="RefSeq" id="WP_377561834.1">
    <property type="nucleotide sequence ID" value="NZ_JBHTJZ010000004.1"/>
</dbReference>
<dbReference type="Gene3D" id="1.10.10.2840">
    <property type="entry name" value="PucR C-terminal helix-turn-helix domain"/>
    <property type="match status" value="1"/>
</dbReference>
<proteinExistence type="inferred from homology"/>
<dbReference type="Pfam" id="PF13556">
    <property type="entry name" value="HTH_30"/>
    <property type="match status" value="1"/>
</dbReference>
<dbReference type="Pfam" id="PF05651">
    <property type="entry name" value="Diacid_rec"/>
    <property type="match status" value="1"/>
</dbReference>
<dbReference type="InterPro" id="IPR042070">
    <property type="entry name" value="PucR_C-HTH_sf"/>
</dbReference>
<gene>
    <name evidence="5" type="ORF">ACFQ2I_02140</name>
</gene>
<accession>A0ABW3HL22</accession>
<evidence type="ECO:0000256" key="1">
    <source>
        <dbReference type="ARBA" id="ARBA00006754"/>
    </source>
</evidence>
<dbReference type="InterPro" id="IPR008599">
    <property type="entry name" value="Diacid_rec"/>
</dbReference>